<dbReference type="AlphaFoldDB" id="A0A9X7L3B4"/>
<keyword evidence="1" id="KW-0812">Transmembrane</keyword>
<organism evidence="2 3">
    <name type="scientific">Enterobacter hormaechei</name>
    <dbReference type="NCBI Taxonomy" id="158836"/>
    <lineage>
        <taxon>Bacteria</taxon>
        <taxon>Pseudomonadati</taxon>
        <taxon>Pseudomonadota</taxon>
        <taxon>Gammaproteobacteria</taxon>
        <taxon>Enterobacterales</taxon>
        <taxon>Enterobacteriaceae</taxon>
        <taxon>Enterobacter</taxon>
        <taxon>Enterobacter cloacae complex</taxon>
    </lineage>
</organism>
<dbReference type="Proteomes" id="UP000246375">
    <property type="component" value="Unassembled WGS sequence"/>
</dbReference>
<evidence type="ECO:0000256" key="1">
    <source>
        <dbReference type="SAM" id="Phobius"/>
    </source>
</evidence>
<dbReference type="EMBL" id="QHMI01000006">
    <property type="protein sequence ID" value="PXB41353.1"/>
    <property type="molecule type" value="Genomic_DNA"/>
</dbReference>
<keyword evidence="1" id="KW-1133">Transmembrane helix</keyword>
<sequence>MNARDKVFVFWGCMDALAIVLYCAQSVRHDRIPFISDIHAFSTVVNTLSAGGYSALVILFFILDFLLLFSFIASAWCFFARNLYARRLALYQEILRLVGFRYSVSLFPLVLSFTGVMNVWLNGFLFFLSEFLKIYSLWIYKYEGERPPVKE</sequence>
<feature type="transmembrane region" description="Helical" evidence="1">
    <location>
        <begin position="53"/>
        <end position="79"/>
    </location>
</feature>
<comment type="caution">
    <text evidence="2">The sequence shown here is derived from an EMBL/GenBank/DDBJ whole genome shotgun (WGS) entry which is preliminary data.</text>
</comment>
<accession>A0A9X7L3B4</accession>
<gene>
    <name evidence="2" type="ORF">DL189_10385</name>
</gene>
<evidence type="ECO:0000313" key="2">
    <source>
        <dbReference type="EMBL" id="PXB41353.1"/>
    </source>
</evidence>
<proteinExistence type="predicted"/>
<evidence type="ECO:0000313" key="3">
    <source>
        <dbReference type="Proteomes" id="UP000246375"/>
    </source>
</evidence>
<keyword evidence="1" id="KW-0472">Membrane</keyword>
<feature type="transmembrane region" description="Helical" evidence="1">
    <location>
        <begin position="7"/>
        <end position="27"/>
    </location>
</feature>
<protein>
    <submittedName>
        <fullName evidence="2">Uncharacterized protein</fullName>
    </submittedName>
</protein>
<name>A0A9X7L3B4_9ENTR</name>
<reference evidence="2 3" key="1">
    <citation type="submission" date="2018-05" db="EMBL/GenBank/DDBJ databases">
        <title>Evaluation of testing and processing parameters for the GenePOC Carba assay.</title>
        <authorList>
            <person name="Walsh T.R."/>
        </authorList>
    </citation>
    <scope>NUCLEOTIDE SEQUENCE [LARGE SCALE GENOMIC DNA]</scope>
    <source>
        <strain evidence="2 3">PECIMP</strain>
    </source>
</reference>
<feature type="transmembrane region" description="Helical" evidence="1">
    <location>
        <begin position="100"/>
        <end position="117"/>
    </location>
</feature>